<dbReference type="OrthoDB" id="194307at2157"/>
<keyword evidence="5" id="KW-0472">Membrane</keyword>
<organism evidence="7 8">
    <name type="scientific">Thermococcus siculi</name>
    <dbReference type="NCBI Taxonomy" id="72803"/>
    <lineage>
        <taxon>Archaea</taxon>
        <taxon>Methanobacteriati</taxon>
        <taxon>Methanobacteriota</taxon>
        <taxon>Thermococci</taxon>
        <taxon>Thermococcales</taxon>
        <taxon>Thermococcaceae</taxon>
        <taxon>Thermococcus</taxon>
    </lineage>
</organism>
<feature type="domain" description="Solute-binding protein family 5" evidence="6">
    <location>
        <begin position="24"/>
        <end position="277"/>
    </location>
</feature>
<dbReference type="GeneID" id="33318138"/>
<keyword evidence="5" id="KW-0812">Transmembrane</keyword>
<protein>
    <recommendedName>
        <fullName evidence="6">Solute-binding protein family 5 domain-containing protein</fullName>
    </recommendedName>
</protein>
<evidence type="ECO:0000313" key="8">
    <source>
        <dbReference type="Proteomes" id="UP000250125"/>
    </source>
</evidence>
<name>A0A2Z2MLA1_9EURY</name>
<feature type="compositionally biased region" description="Polar residues" evidence="4">
    <location>
        <begin position="745"/>
        <end position="754"/>
    </location>
</feature>
<dbReference type="AlphaFoldDB" id="A0A2Z2MLA1"/>
<dbReference type="InterPro" id="IPR039424">
    <property type="entry name" value="SBP_5"/>
</dbReference>
<dbReference type="EMBL" id="CP015103">
    <property type="protein sequence ID" value="ASJ09142.1"/>
    <property type="molecule type" value="Genomic_DNA"/>
</dbReference>
<evidence type="ECO:0000259" key="6">
    <source>
        <dbReference type="Pfam" id="PF00496"/>
    </source>
</evidence>
<dbReference type="SUPFAM" id="SSF53850">
    <property type="entry name" value="Periplasmic binding protein-like II"/>
    <property type="match status" value="1"/>
</dbReference>
<sequence length="786" mass="88566">MKRLLLVTTLVLMLLVPSVNAVTEPKVSTIELQGIQNSRDVVKEVAEGRYDIGIISMPMGEYIELGGDVLEKLNLYPRAVSYNELTFNTYHDPDKDAPIVTVGDKVYFNPFAVREVRFALNYLINRSYIAGEIYGGGAAPMFGCIRPSHPADRYFEPVYRALNLTAAGNLSRAMELFNQGMEKAVQQVAVYNHTLEKINGTWYFDGEPVTVKFVIRIEDERHEIGRYIANLIQEHFGFKVEKLEWDRQKAVQVVFATPPSEYEWNVYTGGWGTSGIPSLWVDDYTAWFYSAWYGYLPGKDEPKHRNTLTVGEFLRAVGDGDPDAGLKAINTTFYKKAAQLGGILGWTEEELTKLLVHFSLEADGENYTIGSPEQYWDLQRISMGIGIMEGARIFLVEVREFSPVNRERVSGVKADPNVGLFSRWSLLSAETPDGVLRVGHMVYTCAYFCSPFNPVGGFRGCSPMVPLLWGLLHDEAGYVDSDGLYKPYRCTWEVERGNFTVPVDAVIYNQTQGWIAKNAGRTARVRVRVACDLGQWHDGTRMSIADLKYYVAFLYTWAYKDGSDDPYYEEALSEKAEMLNRILGFEFTDNGYVAYGSFVHPFADDVTARVYVLYPDLPWELYYAMGELVANGTAYGVYRKYSFGETHKKAECLNLLTREHAEDVRKVMAALLEKKTVPEAIAGDVSNPDERYARAIRWIDTFGHAVISNGPFYIEENRPAELFMKLRAFRGESPLPSPSTTTPLQNGSSVSTTEDQNDSRAAGSSLIYIALATLLILVVLLIKRRK</sequence>
<dbReference type="GO" id="GO:0015833">
    <property type="term" value="P:peptide transport"/>
    <property type="evidence" value="ECO:0007669"/>
    <property type="project" value="TreeGrafter"/>
</dbReference>
<dbReference type="Pfam" id="PF00496">
    <property type="entry name" value="SBP_bac_5"/>
    <property type="match status" value="1"/>
</dbReference>
<dbReference type="GO" id="GO:1904680">
    <property type="term" value="F:peptide transmembrane transporter activity"/>
    <property type="evidence" value="ECO:0007669"/>
    <property type="project" value="TreeGrafter"/>
</dbReference>
<evidence type="ECO:0000256" key="1">
    <source>
        <dbReference type="ARBA" id="ARBA00005695"/>
    </source>
</evidence>
<keyword evidence="2" id="KW-0813">Transport</keyword>
<keyword evidence="8" id="KW-1185">Reference proteome</keyword>
<gene>
    <name evidence="7" type="ORF">A3L11_07830</name>
</gene>
<keyword evidence="3" id="KW-0732">Signal</keyword>
<evidence type="ECO:0000256" key="3">
    <source>
        <dbReference type="ARBA" id="ARBA00022729"/>
    </source>
</evidence>
<keyword evidence="5" id="KW-1133">Transmembrane helix</keyword>
<feature type="region of interest" description="Disordered" evidence="4">
    <location>
        <begin position="734"/>
        <end position="757"/>
    </location>
</feature>
<accession>A0A2Z2MLA1</accession>
<reference evidence="7 8" key="1">
    <citation type="submission" date="2016-04" db="EMBL/GenBank/DDBJ databases">
        <title>Complete genome sequence of Thermococcus siculi type strain RG-20.</title>
        <authorList>
            <person name="Oger P.M."/>
        </authorList>
    </citation>
    <scope>NUCLEOTIDE SEQUENCE [LARGE SCALE GENOMIC DNA]</scope>
    <source>
        <strain evidence="7 8">RG-20</strain>
    </source>
</reference>
<evidence type="ECO:0000256" key="4">
    <source>
        <dbReference type="SAM" id="MobiDB-lite"/>
    </source>
</evidence>
<proteinExistence type="inferred from homology"/>
<evidence type="ECO:0000256" key="2">
    <source>
        <dbReference type="ARBA" id="ARBA00022448"/>
    </source>
</evidence>
<dbReference type="KEGG" id="tsl:A3L11_07830"/>
<dbReference type="PANTHER" id="PTHR30290">
    <property type="entry name" value="PERIPLASMIC BINDING COMPONENT OF ABC TRANSPORTER"/>
    <property type="match status" value="1"/>
</dbReference>
<dbReference type="RefSeq" id="WP_088856376.1">
    <property type="nucleotide sequence ID" value="NZ_CP015103.1"/>
</dbReference>
<dbReference type="PANTHER" id="PTHR30290:SF9">
    <property type="entry name" value="OLIGOPEPTIDE-BINDING PROTEIN APPA"/>
    <property type="match status" value="1"/>
</dbReference>
<dbReference type="InterPro" id="IPR000914">
    <property type="entry name" value="SBP_5_dom"/>
</dbReference>
<dbReference type="Proteomes" id="UP000250125">
    <property type="component" value="Chromosome"/>
</dbReference>
<evidence type="ECO:0000313" key="7">
    <source>
        <dbReference type="EMBL" id="ASJ09142.1"/>
    </source>
</evidence>
<dbReference type="Gene3D" id="3.10.105.10">
    <property type="entry name" value="Dipeptide-binding Protein, Domain 3"/>
    <property type="match status" value="1"/>
</dbReference>
<evidence type="ECO:0000256" key="5">
    <source>
        <dbReference type="SAM" id="Phobius"/>
    </source>
</evidence>
<feature type="transmembrane region" description="Helical" evidence="5">
    <location>
        <begin position="761"/>
        <end position="782"/>
    </location>
</feature>
<comment type="similarity">
    <text evidence="1">Belongs to the bacterial solute-binding protein 5 family.</text>
</comment>